<keyword evidence="3 5" id="KW-0949">S-adenosyl-L-methionine</keyword>
<dbReference type="InterPro" id="IPR040758">
    <property type="entry name" value="PrmC_N"/>
</dbReference>
<accession>W1Q6D6</accession>
<feature type="binding site" evidence="5">
    <location>
        <position position="191"/>
    </location>
    <ligand>
        <name>S-adenosyl-L-methionine</name>
        <dbReference type="ChEBI" id="CHEBI:59789"/>
    </ligand>
</feature>
<dbReference type="InterPro" id="IPR029063">
    <property type="entry name" value="SAM-dependent_MTases_sf"/>
</dbReference>
<comment type="function">
    <text evidence="5">Methylates the class 1 translation termination release factors RF1/PrfA and RF2/PrfB on the glutamine residue of the universally conserved GGQ motif.</text>
</comment>
<reference evidence="8" key="1">
    <citation type="submission" date="2013-06" db="EMBL/GenBank/DDBJ databases">
        <authorList>
            <person name="Weinstock G."/>
            <person name="Sodergren E."/>
            <person name="Clifton S."/>
            <person name="Fulton L."/>
            <person name="Fulton B."/>
            <person name="Courtney L."/>
            <person name="Fronick C."/>
            <person name="Harrison M."/>
            <person name="Strong C."/>
            <person name="Farmer C."/>
            <person name="Delahaunty K."/>
            <person name="Markovic C."/>
            <person name="Hall O."/>
            <person name="Minx P."/>
            <person name="Tomlinson C."/>
            <person name="Mitreva M."/>
            <person name="Nelson J."/>
            <person name="Hou S."/>
            <person name="Wollam A."/>
            <person name="Pepin K.H."/>
            <person name="Johnson M."/>
            <person name="Bhonagiri V."/>
            <person name="Nash W.E."/>
            <person name="Warren W."/>
            <person name="Chinwalla A."/>
            <person name="Mardis E.R."/>
            <person name="Wilson R.K."/>
        </authorList>
    </citation>
    <scope>NUCLEOTIDE SEQUENCE [LARGE SCALE GENOMIC DNA]</scope>
    <source>
        <strain evidence="8">ATCC 49176</strain>
    </source>
</reference>
<evidence type="ECO:0000256" key="1">
    <source>
        <dbReference type="ARBA" id="ARBA00022603"/>
    </source>
</evidence>
<dbReference type="eggNOG" id="COG2890">
    <property type="taxonomic scope" value="Bacteria"/>
</dbReference>
<dbReference type="NCBIfam" id="TIGR03534">
    <property type="entry name" value="RF_mod_PrmC"/>
    <property type="match status" value="1"/>
</dbReference>
<comment type="similarity">
    <text evidence="5">Belongs to the protein N5-glutamine methyltransferase family. PrmC subfamily.</text>
</comment>
<evidence type="ECO:0000256" key="4">
    <source>
        <dbReference type="ARBA" id="ARBA00048391"/>
    </source>
</evidence>
<dbReference type="PANTHER" id="PTHR18895:SF74">
    <property type="entry name" value="MTRF1L RELEASE FACTOR GLUTAMINE METHYLTRANSFERASE"/>
    <property type="match status" value="1"/>
</dbReference>
<evidence type="ECO:0000313" key="9">
    <source>
        <dbReference type="Proteomes" id="UP000019050"/>
    </source>
</evidence>
<dbReference type="Pfam" id="PF17827">
    <property type="entry name" value="PrmC_N"/>
    <property type="match status" value="1"/>
</dbReference>
<name>W1Q6D6_ABIDE</name>
<dbReference type="CDD" id="cd02440">
    <property type="entry name" value="AdoMet_MTases"/>
    <property type="match status" value="1"/>
</dbReference>
<feature type="binding site" evidence="5">
    <location>
        <position position="148"/>
    </location>
    <ligand>
        <name>S-adenosyl-L-methionine</name>
        <dbReference type="ChEBI" id="CHEBI:59789"/>
    </ligand>
</feature>
<keyword evidence="9" id="KW-1185">Reference proteome</keyword>
<gene>
    <name evidence="5" type="primary">prmC</name>
    <name evidence="8" type="ORF">GCWU000182_000446</name>
</gene>
<feature type="binding site" evidence="5">
    <location>
        <begin position="191"/>
        <end position="194"/>
    </location>
    <ligand>
        <name>substrate</name>
    </ligand>
</feature>
<dbReference type="HOGENOM" id="CLU_018398_3_2_9"/>
<evidence type="ECO:0000256" key="3">
    <source>
        <dbReference type="ARBA" id="ARBA00022691"/>
    </source>
</evidence>
<keyword evidence="2 5" id="KW-0808">Transferase</keyword>
<dbReference type="STRING" id="592010.GCWU000182_000446"/>
<sequence length="287" mass="32222">MALKSNASLAEVLKSASVFLEERGFDGNLAQSYWLRVFDWTLTDLVRQLHQVPNQEDYETFQEVLERLVTHEPLQYILGYEDFDGRRFKVTPAVLIPREDTAGILDLAASWLEKHPNASQALDLGTGSGILAISLALRHPQLQLTAGDLSPEALAIAKENGKSLQATIDWLVTDICQGLPQDRTYDLVISNPPYISETELDLMDESVKRYEPSMALFAEQGGLAFYRQLAKQIGPYLKPIACLILEIGFRQGQAVVDIFRQAFPQAKVSCHQDLNGRDRYVQVEINE</sequence>
<protein>
    <recommendedName>
        <fullName evidence="5">Release factor glutamine methyltransferase</fullName>
        <shortName evidence="5">RF MTase</shortName>
        <ecNumber evidence="5">2.1.1.297</ecNumber>
    </recommendedName>
    <alternativeName>
        <fullName evidence="5">N5-glutamine methyltransferase PrmC</fullName>
    </alternativeName>
    <alternativeName>
        <fullName evidence="5">Protein-(glutamine-N5) MTase PrmC</fullName>
    </alternativeName>
    <alternativeName>
        <fullName evidence="5">Protein-glutamine N-methyltransferase PrmC</fullName>
    </alternativeName>
</protein>
<dbReference type="Gene3D" id="3.40.50.150">
    <property type="entry name" value="Vaccinia Virus protein VP39"/>
    <property type="match status" value="1"/>
</dbReference>
<evidence type="ECO:0000259" key="6">
    <source>
        <dbReference type="Pfam" id="PF05175"/>
    </source>
</evidence>
<dbReference type="GO" id="GO:0032259">
    <property type="term" value="P:methylation"/>
    <property type="evidence" value="ECO:0007669"/>
    <property type="project" value="UniProtKB-KW"/>
</dbReference>
<dbReference type="SUPFAM" id="SSF53335">
    <property type="entry name" value="S-adenosyl-L-methionine-dependent methyltransferases"/>
    <property type="match status" value="1"/>
</dbReference>
<keyword evidence="1 5" id="KW-0489">Methyltransferase</keyword>
<proteinExistence type="inferred from homology"/>
<organism evidence="8 9">
    <name type="scientific">Abiotrophia defectiva ATCC 49176</name>
    <dbReference type="NCBI Taxonomy" id="592010"/>
    <lineage>
        <taxon>Bacteria</taxon>
        <taxon>Bacillati</taxon>
        <taxon>Bacillota</taxon>
        <taxon>Bacilli</taxon>
        <taxon>Lactobacillales</taxon>
        <taxon>Aerococcaceae</taxon>
        <taxon>Abiotrophia</taxon>
    </lineage>
</organism>
<dbReference type="InterPro" id="IPR050320">
    <property type="entry name" value="N5-glutamine_MTase"/>
</dbReference>
<evidence type="ECO:0000313" key="8">
    <source>
        <dbReference type="EMBL" id="ESK66104.1"/>
    </source>
</evidence>
<dbReference type="InterPro" id="IPR019874">
    <property type="entry name" value="RF_methyltr_PrmC"/>
</dbReference>
<feature type="domain" description="Release factor glutamine methyltransferase N-terminal" evidence="7">
    <location>
        <begin position="11"/>
        <end position="79"/>
    </location>
</feature>
<evidence type="ECO:0000256" key="2">
    <source>
        <dbReference type="ARBA" id="ARBA00022679"/>
    </source>
</evidence>
<feature type="domain" description="Methyltransferase small" evidence="6">
    <location>
        <begin position="111"/>
        <end position="199"/>
    </location>
</feature>
<dbReference type="InterPro" id="IPR002052">
    <property type="entry name" value="DNA_methylase_N6_adenine_CS"/>
</dbReference>
<dbReference type="OrthoDB" id="9800643at2"/>
<dbReference type="InterPro" id="IPR007848">
    <property type="entry name" value="Small_mtfrase_dom"/>
</dbReference>
<feature type="binding site" evidence="5">
    <location>
        <begin position="125"/>
        <end position="129"/>
    </location>
    <ligand>
        <name>S-adenosyl-L-methionine</name>
        <dbReference type="ChEBI" id="CHEBI:59789"/>
    </ligand>
</feature>
<dbReference type="RefSeq" id="WP_023391098.1">
    <property type="nucleotide sequence ID" value="NZ_KI535340.1"/>
</dbReference>
<dbReference type="EMBL" id="ACIN03000003">
    <property type="protein sequence ID" value="ESK66104.1"/>
    <property type="molecule type" value="Genomic_DNA"/>
</dbReference>
<dbReference type="Gene3D" id="1.10.8.10">
    <property type="entry name" value="DNA helicase RuvA subunit, C-terminal domain"/>
    <property type="match status" value="1"/>
</dbReference>
<dbReference type="GO" id="GO:0102559">
    <property type="term" value="F:peptide chain release factor N(5)-glutamine methyltransferase activity"/>
    <property type="evidence" value="ECO:0007669"/>
    <property type="project" value="UniProtKB-EC"/>
</dbReference>
<dbReference type="Pfam" id="PF05175">
    <property type="entry name" value="MTS"/>
    <property type="match status" value="1"/>
</dbReference>
<comment type="catalytic activity">
    <reaction evidence="4 5">
        <text>L-glutaminyl-[peptide chain release factor] + S-adenosyl-L-methionine = N(5)-methyl-L-glutaminyl-[peptide chain release factor] + S-adenosyl-L-homocysteine + H(+)</text>
        <dbReference type="Rhea" id="RHEA:42896"/>
        <dbReference type="Rhea" id="RHEA-COMP:10271"/>
        <dbReference type="Rhea" id="RHEA-COMP:10272"/>
        <dbReference type="ChEBI" id="CHEBI:15378"/>
        <dbReference type="ChEBI" id="CHEBI:30011"/>
        <dbReference type="ChEBI" id="CHEBI:57856"/>
        <dbReference type="ChEBI" id="CHEBI:59789"/>
        <dbReference type="ChEBI" id="CHEBI:61891"/>
        <dbReference type="EC" id="2.1.1.297"/>
    </reaction>
</comment>
<dbReference type="AlphaFoldDB" id="W1Q6D6"/>
<dbReference type="Proteomes" id="UP000019050">
    <property type="component" value="Unassembled WGS sequence"/>
</dbReference>
<dbReference type="PANTHER" id="PTHR18895">
    <property type="entry name" value="HEMK METHYLTRANSFERASE"/>
    <property type="match status" value="1"/>
</dbReference>
<dbReference type="InterPro" id="IPR004556">
    <property type="entry name" value="HemK-like"/>
</dbReference>
<dbReference type="GO" id="GO:0003676">
    <property type="term" value="F:nucleic acid binding"/>
    <property type="evidence" value="ECO:0007669"/>
    <property type="project" value="InterPro"/>
</dbReference>
<dbReference type="NCBIfam" id="TIGR00536">
    <property type="entry name" value="hemK_fam"/>
    <property type="match status" value="1"/>
</dbReference>
<dbReference type="EC" id="2.1.1.297" evidence="5"/>
<evidence type="ECO:0000259" key="7">
    <source>
        <dbReference type="Pfam" id="PF17827"/>
    </source>
</evidence>
<dbReference type="HAMAP" id="MF_02126">
    <property type="entry name" value="RF_methyltr_PrmC"/>
    <property type="match status" value="1"/>
</dbReference>
<evidence type="ECO:0000256" key="5">
    <source>
        <dbReference type="HAMAP-Rule" id="MF_02126"/>
    </source>
</evidence>
<dbReference type="GeneID" id="84816544"/>
<comment type="caution">
    <text evidence="8">The sequence shown here is derived from an EMBL/GenBank/DDBJ whole genome shotgun (WGS) entry which is preliminary data.</text>
</comment>
<dbReference type="PROSITE" id="PS00092">
    <property type="entry name" value="N6_MTASE"/>
    <property type="match status" value="1"/>
</dbReference>
<comment type="caution">
    <text evidence="5">Lacks conserved residue(s) required for the propagation of feature annotation.</text>
</comment>